<organism evidence="2 3">
    <name type="scientific">Rubripirellula tenax</name>
    <dbReference type="NCBI Taxonomy" id="2528015"/>
    <lineage>
        <taxon>Bacteria</taxon>
        <taxon>Pseudomonadati</taxon>
        <taxon>Planctomycetota</taxon>
        <taxon>Planctomycetia</taxon>
        <taxon>Pirellulales</taxon>
        <taxon>Pirellulaceae</taxon>
        <taxon>Rubripirellula</taxon>
    </lineage>
</organism>
<sequence length="87" mass="10116">MSDFRTGIRYGKDDHSIQIDKPSCPTWMSKEEYEGYPDFIMIREIKIHVTNQDFRTREIIVHTSLETDRTATNPECSSGDRRSANSC</sequence>
<dbReference type="Proteomes" id="UP000318288">
    <property type="component" value="Unassembled WGS sequence"/>
</dbReference>
<evidence type="ECO:0000313" key="2">
    <source>
        <dbReference type="EMBL" id="TWU46154.1"/>
    </source>
</evidence>
<comment type="caution">
    <text evidence="2">The sequence shown here is derived from an EMBL/GenBank/DDBJ whole genome shotgun (WGS) entry which is preliminary data.</text>
</comment>
<protein>
    <submittedName>
        <fullName evidence="2">Uncharacterized protein</fullName>
    </submittedName>
</protein>
<evidence type="ECO:0000256" key="1">
    <source>
        <dbReference type="SAM" id="MobiDB-lite"/>
    </source>
</evidence>
<dbReference type="OrthoDB" id="290144at2"/>
<dbReference type="AlphaFoldDB" id="A0A5C6ECI1"/>
<feature type="region of interest" description="Disordered" evidence="1">
    <location>
        <begin position="67"/>
        <end position="87"/>
    </location>
</feature>
<name>A0A5C6ECI1_9BACT</name>
<gene>
    <name evidence="2" type="ORF">Poly51_55490</name>
</gene>
<dbReference type="EMBL" id="SJPW01000008">
    <property type="protein sequence ID" value="TWU46154.1"/>
    <property type="molecule type" value="Genomic_DNA"/>
</dbReference>
<reference evidence="2 3" key="1">
    <citation type="submission" date="2019-02" db="EMBL/GenBank/DDBJ databases">
        <title>Deep-cultivation of Planctomycetes and their phenomic and genomic characterization uncovers novel biology.</title>
        <authorList>
            <person name="Wiegand S."/>
            <person name="Jogler M."/>
            <person name="Boedeker C."/>
            <person name="Pinto D."/>
            <person name="Vollmers J."/>
            <person name="Rivas-Marin E."/>
            <person name="Kohn T."/>
            <person name="Peeters S.H."/>
            <person name="Heuer A."/>
            <person name="Rast P."/>
            <person name="Oberbeckmann S."/>
            <person name="Bunk B."/>
            <person name="Jeske O."/>
            <person name="Meyerdierks A."/>
            <person name="Storesund J.E."/>
            <person name="Kallscheuer N."/>
            <person name="Luecker S."/>
            <person name="Lage O.M."/>
            <person name="Pohl T."/>
            <person name="Merkel B.J."/>
            <person name="Hornburger P."/>
            <person name="Mueller R.-W."/>
            <person name="Bruemmer F."/>
            <person name="Labrenz M."/>
            <person name="Spormann A.M."/>
            <person name="Op Den Camp H."/>
            <person name="Overmann J."/>
            <person name="Amann R."/>
            <person name="Jetten M.S.M."/>
            <person name="Mascher T."/>
            <person name="Medema M.H."/>
            <person name="Devos D.P."/>
            <person name="Kaster A.-K."/>
            <person name="Ovreas L."/>
            <person name="Rohde M."/>
            <person name="Galperin M.Y."/>
            <person name="Jogler C."/>
        </authorList>
    </citation>
    <scope>NUCLEOTIDE SEQUENCE [LARGE SCALE GENOMIC DNA]</scope>
    <source>
        <strain evidence="2 3">Poly51</strain>
    </source>
</reference>
<accession>A0A5C6ECI1</accession>
<dbReference type="RefSeq" id="WP_146461853.1">
    <property type="nucleotide sequence ID" value="NZ_SJPW01000008.1"/>
</dbReference>
<evidence type="ECO:0000313" key="3">
    <source>
        <dbReference type="Proteomes" id="UP000318288"/>
    </source>
</evidence>
<proteinExistence type="predicted"/>
<keyword evidence="3" id="KW-1185">Reference proteome</keyword>
<feature type="compositionally biased region" description="Basic and acidic residues" evidence="1">
    <location>
        <begin position="78"/>
        <end position="87"/>
    </location>
</feature>